<evidence type="ECO:0000313" key="3">
    <source>
        <dbReference type="EMBL" id="BDG05628.1"/>
    </source>
</evidence>
<keyword evidence="2" id="KW-0812">Transmembrane</keyword>
<dbReference type="EMBL" id="AP025591">
    <property type="protein sequence ID" value="BDG05628.1"/>
    <property type="molecule type" value="Genomic_DNA"/>
</dbReference>
<feature type="transmembrane region" description="Helical" evidence="2">
    <location>
        <begin position="61"/>
        <end position="84"/>
    </location>
</feature>
<evidence type="ECO:0000256" key="1">
    <source>
        <dbReference type="SAM" id="MobiDB-lite"/>
    </source>
</evidence>
<feature type="region of interest" description="Disordered" evidence="1">
    <location>
        <begin position="401"/>
        <end position="422"/>
    </location>
</feature>
<protein>
    <recommendedName>
        <fullName evidence="5">Cation/H+ exchanger domain-containing protein</fullName>
    </recommendedName>
</protein>
<keyword evidence="2" id="KW-0472">Membrane</keyword>
<evidence type="ECO:0000313" key="4">
    <source>
        <dbReference type="Proteomes" id="UP001162891"/>
    </source>
</evidence>
<keyword evidence="2" id="KW-1133">Transmembrane helix</keyword>
<keyword evidence="4" id="KW-1185">Reference proteome</keyword>
<proteinExistence type="predicted"/>
<feature type="transmembrane region" description="Helical" evidence="2">
    <location>
        <begin position="235"/>
        <end position="266"/>
    </location>
</feature>
<name>A0ABN6N0U8_9BACT</name>
<organism evidence="3 4">
    <name type="scientific">Anaeromyxobacter oryzae</name>
    <dbReference type="NCBI Taxonomy" id="2918170"/>
    <lineage>
        <taxon>Bacteria</taxon>
        <taxon>Pseudomonadati</taxon>
        <taxon>Myxococcota</taxon>
        <taxon>Myxococcia</taxon>
        <taxon>Myxococcales</taxon>
        <taxon>Cystobacterineae</taxon>
        <taxon>Anaeromyxobacteraceae</taxon>
        <taxon>Anaeromyxobacter</taxon>
    </lineage>
</organism>
<dbReference type="Proteomes" id="UP001162891">
    <property type="component" value="Chromosome"/>
</dbReference>
<sequence length="422" mass="43875">MIKTILGLLAVVALAYLGGHARVRRWEEKLRVSQVITAGFPFVLLGLAARHPAVGIVTEPVLGQMSTGLAVALGWIGLVAGFRFDARLVSGVPAGAARVVALATSMPFAFVVGLAGLALLSLAGGLSSEAVRDPAFLRDALILGTAGAMTANTSARLVRPTESAEILSRTIRVEELAGVAGLAFVAAYFRPLSEGAWRLPGTAWLLLTLGVGVAVGIVTHAMLEWTKHGRAEFVVLALGSVSFAAGVAGSLHLSPLVVTFIAGVFLANFPGTYHTRLGAALRRFERPAYLVSLFAIGALWDVRDWRGWLLAPVFMATRLVGKRVGANLAARAPELRLGPAEREALAVSPMGPLAIAIVVNAQLLNPGGSISLIASAVIGGAILTEVVVQLVTHGKLATLERRRGPRASSGDGGDDPSREVVG</sequence>
<evidence type="ECO:0008006" key="5">
    <source>
        <dbReference type="Google" id="ProtNLM"/>
    </source>
</evidence>
<evidence type="ECO:0000256" key="2">
    <source>
        <dbReference type="SAM" id="Phobius"/>
    </source>
</evidence>
<accession>A0ABN6N0U8</accession>
<reference evidence="4" key="1">
    <citation type="journal article" date="2022" name="Int. J. Syst. Evol. Microbiol.">
        <title>Anaeromyxobacter oryzae sp. nov., Anaeromyxobacter diazotrophicus sp. nov. and Anaeromyxobacter paludicola sp. nov., isolated from paddy soils.</title>
        <authorList>
            <person name="Itoh H."/>
            <person name="Xu Z."/>
            <person name="Mise K."/>
            <person name="Masuda Y."/>
            <person name="Ushijima N."/>
            <person name="Hayakawa C."/>
            <person name="Shiratori Y."/>
            <person name="Senoo K."/>
        </authorList>
    </citation>
    <scope>NUCLEOTIDE SEQUENCE [LARGE SCALE GENOMIC DNA]</scope>
    <source>
        <strain evidence="4">Red232</strain>
    </source>
</reference>
<dbReference type="InterPro" id="IPR038770">
    <property type="entry name" value="Na+/solute_symporter_sf"/>
</dbReference>
<feature type="transmembrane region" description="Helical" evidence="2">
    <location>
        <begin position="96"/>
        <end position="122"/>
    </location>
</feature>
<feature type="transmembrane region" description="Helical" evidence="2">
    <location>
        <begin position="31"/>
        <end position="49"/>
    </location>
</feature>
<dbReference type="Gene3D" id="1.20.1530.20">
    <property type="match status" value="1"/>
</dbReference>
<feature type="transmembrane region" description="Helical" evidence="2">
    <location>
        <begin position="203"/>
        <end position="223"/>
    </location>
</feature>
<gene>
    <name evidence="3" type="ORF">AMOR_46240</name>
</gene>